<dbReference type="RefSeq" id="WP_164015639.1">
    <property type="nucleotide sequence ID" value="NZ_WUFT01000026.1"/>
</dbReference>
<dbReference type="Proteomes" id="UP000471753">
    <property type="component" value="Unassembled WGS sequence"/>
</dbReference>
<comment type="caution">
    <text evidence="1">The sequence shown here is derived from an EMBL/GenBank/DDBJ whole genome shotgun (WGS) entry which is preliminary data.</text>
</comment>
<organism evidence="1 2">
    <name type="scientific">Rhizobium phaseoli</name>
    <dbReference type="NCBI Taxonomy" id="396"/>
    <lineage>
        <taxon>Bacteria</taxon>
        <taxon>Pseudomonadati</taxon>
        <taxon>Pseudomonadota</taxon>
        <taxon>Alphaproteobacteria</taxon>
        <taxon>Hyphomicrobiales</taxon>
        <taxon>Rhizobiaceae</taxon>
        <taxon>Rhizobium/Agrobacterium group</taxon>
        <taxon>Rhizobium</taxon>
    </lineage>
</organism>
<dbReference type="EMBL" id="WUFT01000026">
    <property type="protein sequence ID" value="NEJ74397.1"/>
    <property type="molecule type" value="Genomic_DNA"/>
</dbReference>
<evidence type="ECO:0000313" key="2">
    <source>
        <dbReference type="Proteomes" id="UP000471753"/>
    </source>
</evidence>
<protein>
    <submittedName>
        <fullName evidence="1">Uncharacterized protein</fullName>
    </submittedName>
</protein>
<reference evidence="1 2" key="1">
    <citation type="submission" date="2019-12" db="EMBL/GenBank/DDBJ databases">
        <title>Rhizobium genotypes associated with high levels of biological nitrogen fixation by grain legumes in a temperate-maritime cropping system.</title>
        <authorList>
            <person name="Maluk M."/>
            <person name="Francesc Ferrando Molina F."/>
            <person name="Lopez Del Egido L."/>
            <person name="Lafos M."/>
            <person name="Langarica-Fuentes A."/>
            <person name="Gebre Yohannes G."/>
            <person name="Young M.W."/>
            <person name="Martin P."/>
            <person name="Gantlett R."/>
            <person name="Kenicer G."/>
            <person name="Hawes C."/>
            <person name="Begg G.S."/>
            <person name="Quilliam R.S."/>
            <person name="Squire G.R."/>
            <person name="Poole P.S."/>
            <person name="Young P.W."/>
            <person name="Iannetta P.M."/>
            <person name="James E.K."/>
        </authorList>
    </citation>
    <scope>NUCLEOTIDE SEQUENCE [LARGE SCALE GENOMIC DNA]</scope>
    <source>
        <strain evidence="1 2">JHI366</strain>
    </source>
</reference>
<name>A0A7K3UL29_9HYPH</name>
<proteinExistence type="predicted"/>
<gene>
    <name evidence="1" type="ORF">GR197_28305</name>
</gene>
<sequence>MFAATLVPDAFYWARPLKRSDGRLTVVQISTVFGVDQDYWTLAVLGSDQHQMIGDYEIVALAEPPEDQSIRLAAE</sequence>
<dbReference type="AlphaFoldDB" id="A0A7K3UL29"/>
<accession>A0A7K3UL29</accession>
<evidence type="ECO:0000313" key="1">
    <source>
        <dbReference type="EMBL" id="NEJ74397.1"/>
    </source>
</evidence>